<dbReference type="EMBL" id="CADIKI010000004">
    <property type="protein sequence ID" value="CAB3785299.1"/>
    <property type="molecule type" value="Genomic_DNA"/>
</dbReference>
<dbReference type="Proteomes" id="UP000494252">
    <property type="component" value="Unassembled WGS sequence"/>
</dbReference>
<name>A0A6J5FUW5_9BURK</name>
<evidence type="ECO:0000313" key="1">
    <source>
        <dbReference type="EMBL" id="CAB3785299.1"/>
    </source>
</evidence>
<gene>
    <name evidence="1" type="ORF">LMG27177_01809</name>
</gene>
<keyword evidence="2" id="KW-1185">Reference proteome</keyword>
<dbReference type="AlphaFoldDB" id="A0A6J5FUW5"/>
<protein>
    <submittedName>
        <fullName evidence="1">Uncharacterized protein</fullName>
    </submittedName>
</protein>
<evidence type="ECO:0000313" key="2">
    <source>
        <dbReference type="Proteomes" id="UP000494252"/>
    </source>
</evidence>
<accession>A0A6J5FUW5</accession>
<reference evidence="1 2" key="1">
    <citation type="submission" date="2020-04" db="EMBL/GenBank/DDBJ databases">
        <authorList>
            <person name="De Canck E."/>
        </authorList>
    </citation>
    <scope>NUCLEOTIDE SEQUENCE [LARGE SCALE GENOMIC DNA]</scope>
    <source>
        <strain evidence="1 2">LMG 27177</strain>
    </source>
</reference>
<proteinExistence type="predicted"/>
<sequence>MIDTGYVVGRGRSVTDYQTIAQARAGLNGNAHVAQADYCEPSPRDTRHENAAASPSRAFISVKVVLITPKASSVDDHEWLEA</sequence>
<organism evidence="1 2">
    <name type="scientific">Paraburkholderia fynbosensis</name>
    <dbReference type="NCBI Taxonomy" id="1200993"/>
    <lineage>
        <taxon>Bacteria</taxon>
        <taxon>Pseudomonadati</taxon>
        <taxon>Pseudomonadota</taxon>
        <taxon>Betaproteobacteria</taxon>
        <taxon>Burkholderiales</taxon>
        <taxon>Burkholderiaceae</taxon>
        <taxon>Paraburkholderia</taxon>
    </lineage>
</organism>